<dbReference type="GO" id="GO:0004519">
    <property type="term" value="F:endonuclease activity"/>
    <property type="evidence" value="ECO:0007669"/>
    <property type="project" value="UniProtKB-KW"/>
</dbReference>
<comment type="similarity">
    <text evidence="1">Belongs to the YoeB family.</text>
</comment>
<evidence type="ECO:0000256" key="4">
    <source>
        <dbReference type="ARBA" id="ARBA00022759"/>
    </source>
</evidence>
<dbReference type="Pfam" id="PF06769">
    <property type="entry name" value="YoeB_toxin"/>
    <property type="match status" value="1"/>
</dbReference>
<keyword evidence="3" id="KW-0540">Nuclease</keyword>
<dbReference type="Gene3D" id="3.30.2310.20">
    <property type="entry name" value="RelE-like"/>
    <property type="match status" value="1"/>
</dbReference>
<keyword evidence="4" id="KW-0255">Endonuclease</keyword>
<comment type="caution">
    <text evidence="7">The sequence shown here is derived from an EMBL/GenBank/DDBJ whole genome shotgun (WGS) entry which is preliminary data.</text>
</comment>
<dbReference type="GO" id="GO:0006401">
    <property type="term" value="P:RNA catabolic process"/>
    <property type="evidence" value="ECO:0007669"/>
    <property type="project" value="InterPro"/>
</dbReference>
<evidence type="ECO:0000313" key="8">
    <source>
        <dbReference type="Proteomes" id="UP000241868"/>
    </source>
</evidence>
<organism evidence="7 8">
    <name type="scientific">Neisseria iguanae</name>
    <dbReference type="NCBI Taxonomy" id="90242"/>
    <lineage>
        <taxon>Bacteria</taxon>
        <taxon>Pseudomonadati</taxon>
        <taxon>Pseudomonadota</taxon>
        <taxon>Betaproteobacteria</taxon>
        <taxon>Neisseriales</taxon>
        <taxon>Neisseriaceae</taxon>
        <taxon>Neisseria</taxon>
    </lineage>
</organism>
<evidence type="ECO:0000256" key="2">
    <source>
        <dbReference type="ARBA" id="ARBA00022649"/>
    </source>
</evidence>
<evidence type="ECO:0000256" key="6">
    <source>
        <dbReference type="ARBA" id="ARBA00030388"/>
    </source>
</evidence>
<dbReference type="OrthoDB" id="9801102at2"/>
<dbReference type="GO" id="GO:0045892">
    <property type="term" value="P:negative regulation of DNA-templated transcription"/>
    <property type="evidence" value="ECO:0007669"/>
    <property type="project" value="TreeGrafter"/>
</dbReference>
<dbReference type="GO" id="GO:0016787">
    <property type="term" value="F:hydrolase activity"/>
    <property type="evidence" value="ECO:0007669"/>
    <property type="project" value="UniProtKB-KW"/>
</dbReference>
<dbReference type="RefSeq" id="WP_106740142.1">
    <property type="nucleotide sequence ID" value="NZ_PXYY01000005.1"/>
</dbReference>
<accession>A0A2P7U2R6</accession>
<dbReference type="Proteomes" id="UP000241868">
    <property type="component" value="Unassembled WGS sequence"/>
</dbReference>
<dbReference type="InterPro" id="IPR035093">
    <property type="entry name" value="RelE/ParE_toxin_dom_sf"/>
</dbReference>
<dbReference type="AlphaFoldDB" id="A0A2P7U2R6"/>
<dbReference type="SUPFAM" id="SSF143011">
    <property type="entry name" value="RelE-like"/>
    <property type="match status" value="1"/>
</dbReference>
<evidence type="ECO:0000256" key="1">
    <source>
        <dbReference type="ARBA" id="ARBA00008172"/>
    </source>
</evidence>
<dbReference type="PANTHER" id="PTHR38039:SF1">
    <property type="entry name" value="TOXIN YOEB"/>
    <property type="match status" value="1"/>
</dbReference>
<gene>
    <name evidence="7" type="ORF">C7N83_01630</name>
</gene>
<sequence length="86" mass="10498">MNHRFTENTAADFRYWQQHDEKKVARIKLLVQDIKENHPSGIGKPEPLRHQKSGLWSQRIDREYRLVYSVENDMMTVYSCRYHYEK</sequence>
<name>A0A2P7U2R6_9NEIS</name>
<evidence type="ECO:0000256" key="5">
    <source>
        <dbReference type="ARBA" id="ARBA00022801"/>
    </source>
</evidence>
<keyword evidence="8" id="KW-1185">Reference proteome</keyword>
<reference evidence="7 8" key="1">
    <citation type="submission" date="2018-03" db="EMBL/GenBank/DDBJ databases">
        <title>Neisseria weixii sp. nov., isolated from the intestinal contents of Tibetan Plateau pika (Ochotona curzoniae) in Yushu, Qinghai Province, China.</title>
        <authorList>
            <person name="Gui Z."/>
        </authorList>
    </citation>
    <scope>NUCLEOTIDE SEQUENCE [LARGE SCALE GENOMIC DNA]</scope>
    <source>
        <strain evidence="7 8">ATCC 51483</strain>
    </source>
</reference>
<protein>
    <recommendedName>
        <fullName evidence="6">Putative mRNA interferase YoeB</fullName>
    </recommendedName>
</protein>
<dbReference type="InterPro" id="IPR009614">
    <property type="entry name" value="YoeB_toxin"/>
</dbReference>
<dbReference type="EMBL" id="PXYY01000005">
    <property type="protein sequence ID" value="PSJ81268.1"/>
    <property type="molecule type" value="Genomic_DNA"/>
</dbReference>
<keyword evidence="5" id="KW-0378">Hydrolase</keyword>
<proteinExistence type="inferred from homology"/>
<dbReference type="PANTHER" id="PTHR38039">
    <property type="entry name" value="TOXIN YOEB"/>
    <property type="match status" value="1"/>
</dbReference>
<dbReference type="NCBIfam" id="TIGR02116">
    <property type="entry name" value="toxin_Txe_YoeB"/>
    <property type="match status" value="1"/>
</dbReference>
<evidence type="ECO:0000313" key="7">
    <source>
        <dbReference type="EMBL" id="PSJ81268.1"/>
    </source>
</evidence>
<keyword evidence="2" id="KW-1277">Toxin-antitoxin system</keyword>
<evidence type="ECO:0000256" key="3">
    <source>
        <dbReference type="ARBA" id="ARBA00022722"/>
    </source>
</evidence>